<comment type="catalytic activity">
    <reaction evidence="10">
        <text>K(+)(in) = K(+)(out)</text>
        <dbReference type="Rhea" id="RHEA:29463"/>
        <dbReference type="ChEBI" id="CHEBI:29103"/>
    </reaction>
</comment>
<evidence type="ECO:0000256" key="9">
    <source>
        <dbReference type="ARBA" id="ARBA00023303"/>
    </source>
</evidence>
<comment type="catalytic activity">
    <reaction evidence="12">
        <text>Cs(+)(in) = Cs(+)(out)</text>
        <dbReference type="Rhea" id="RHEA:78555"/>
        <dbReference type="ChEBI" id="CHEBI:49547"/>
    </reaction>
</comment>
<keyword evidence="4 13" id="KW-0812">Transmembrane</keyword>
<dbReference type="PRINTS" id="PR01499">
    <property type="entry name" value="TREKCHANNEL"/>
</dbReference>
<keyword evidence="3" id="KW-1003">Cell membrane</keyword>
<evidence type="ECO:0000313" key="18">
    <source>
        <dbReference type="Proteomes" id="UP001208570"/>
    </source>
</evidence>
<evidence type="ECO:0000256" key="12">
    <source>
        <dbReference type="ARBA" id="ARBA00044691"/>
    </source>
</evidence>
<accession>A0AAD9J924</accession>
<keyword evidence="18" id="KW-1185">Reference proteome</keyword>
<keyword evidence="5 15" id="KW-1133">Transmembrane helix</keyword>
<feature type="transmembrane region" description="Helical" evidence="15">
    <location>
        <begin position="103"/>
        <end position="122"/>
    </location>
</feature>
<dbReference type="Gene3D" id="1.10.287.70">
    <property type="match status" value="1"/>
</dbReference>
<organism evidence="17 18">
    <name type="scientific">Paralvinella palmiformis</name>
    <dbReference type="NCBI Taxonomy" id="53620"/>
    <lineage>
        <taxon>Eukaryota</taxon>
        <taxon>Metazoa</taxon>
        <taxon>Spiralia</taxon>
        <taxon>Lophotrochozoa</taxon>
        <taxon>Annelida</taxon>
        <taxon>Polychaeta</taxon>
        <taxon>Sedentaria</taxon>
        <taxon>Canalipalpata</taxon>
        <taxon>Terebellida</taxon>
        <taxon>Terebelliformia</taxon>
        <taxon>Alvinellidae</taxon>
        <taxon>Paralvinella</taxon>
    </lineage>
</organism>
<feature type="domain" description="Potassium channel" evidence="16">
    <location>
        <begin position="100"/>
        <end position="155"/>
    </location>
</feature>
<keyword evidence="6 13" id="KW-0406">Ion transport</keyword>
<evidence type="ECO:0000256" key="6">
    <source>
        <dbReference type="ARBA" id="ARBA00023065"/>
    </source>
</evidence>
<evidence type="ECO:0000256" key="10">
    <source>
        <dbReference type="ARBA" id="ARBA00034430"/>
    </source>
</evidence>
<reference evidence="17" key="1">
    <citation type="journal article" date="2023" name="Mol. Biol. Evol.">
        <title>Third-Generation Sequencing Reveals the Adaptive Role of the Epigenome in Three Deep-Sea Polychaetes.</title>
        <authorList>
            <person name="Perez M."/>
            <person name="Aroh O."/>
            <person name="Sun Y."/>
            <person name="Lan Y."/>
            <person name="Juniper S.K."/>
            <person name="Young C.R."/>
            <person name="Angers B."/>
            <person name="Qian P.Y."/>
        </authorList>
    </citation>
    <scope>NUCLEOTIDE SEQUENCE</scope>
    <source>
        <strain evidence="17">P08H-3</strain>
    </source>
</reference>
<feature type="transmembrane region" description="Helical" evidence="15">
    <location>
        <begin position="210"/>
        <end position="228"/>
    </location>
</feature>
<feature type="transmembrane region" description="Helical" evidence="15">
    <location>
        <begin position="134"/>
        <end position="153"/>
    </location>
</feature>
<evidence type="ECO:0000256" key="1">
    <source>
        <dbReference type="ARBA" id="ARBA00004651"/>
    </source>
</evidence>
<evidence type="ECO:0000256" key="7">
    <source>
        <dbReference type="ARBA" id="ARBA00023136"/>
    </source>
</evidence>
<evidence type="ECO:0000256" key="13">
    <source>
        <dbReference type="RuleBase" id="RU003857"/>
    </source>
</evidence>
<evidence type="ECO:0000256" key="2">
    <source>
        <dbReference type="ARBA" id="ARBA00022448"/>
    </source>
</evidence>
<gene>
    <name evidence="17" type="ORF">LSH36_512g00023</name>
</gene>
<dbReference type="PANTHER" id="PTHR11003">
    <property type="entry name" value="POTASSIUM CHANNEL, SUBFAMILY K"/>
    <property type="match status" value="1"/>
</dbReference>
<comment type="subcellular location">
    <subcellularLocation>
        <location evidence="1">Cell membrane</location>
        <topology evidence="1">Multi-pass membrane protein</topology>
    </subcellularLocation>
</comment>
<evidence type="ECO:0000256" key="5">
    <source>
        <dbReference type="ARBA" id="ARBA00022989"/>
    </source>
</evidence>
<dbReference type="PANTHER" id="PTHR11003:SF330">
    <property type="entry name" value="POTASSIUM CHANNEL DOMAIN-CONTAINING PROTEIN"/>
    <property type="match status" value="1"/>
</dbReference>
<dbReference type="GO" id="GO:0022841">
    <property type="term" value="F:potassium ion leak channel activity"/>
    <property type="evidence" value="ECO:0007669"/>
    <property type="project" value="TreeGrafter"/>
</dbReference>
<evidence type="ECO:0000256" key="8">
    <source>
        <dbReference type="ARBA" id="ARBA00023157"/>
    </source>
</evidence>
<evidence type="ECO:0000256" key="4">
    <source>
        <dbReference type="ARBA" id="ARBA00022692"/>
    </source>
</evidence>
<evidence type="ECO:0000256" key="15">
    <source>
        <dbReference type="SAM" id="Phobius"/>
    </source>
</evidence>
<comment type="catalytic activity">
    <reaction evidence="11">
        <text>Rb(+)(in) = Rb(+)(out)</text>
        <dbReference type="Rhea" id="RHEA:78547"/>
        <dbReference type="ChEBI" id="CHEBI:49847"/>
    </reaction>
</comment>
<feature type="transmembrane region" description="Helical" evidence="15">
    <location>
        <begin position="6"/>
        <end position="27"/>
    </location>
</feature>
<dbReference type="InterPro" id="IPR013099">
    <property type="entry name" value="K_chnl_dom"/>
</dbReference>
<proteinExistence type="inferred from homology"/>
<sequence>MNNRLLLALFFVTIIYIGIGGVAFHFLESSSGTKTRLMILDYIKSFRSEYINRVIIERFWLVSNFTCMTDEELIALIDAIQEANNNNVEVVGLNQTAGVTWDYSTSVFFSFTVVTTIGYGHITPSTLLSRVFCAFYSFFGIPLFLVTCAGIGDKLRVANNKLEAKLSPKSKSKLVKAGLSLLLFTMGFVLFVFVPAVIFHAMESWDLASSLYFVWITLTTIGFGDLVPGEQNAAEMSYSGMYRAGIIIWIFIGLTWMAGVISTVQDIFSEAASKVQRVVHDQGEHEEGENSKDKEQDV</sequence>
<evidence type="ECO:0000256" key="14">
    <source>
        <dbReference type="SAM" id="MobiDB-lite"/>
    </source>
</evidence>
<protein>
    <recommendedName>
        <fullName evidence="16">Potassium channel domain-containing protein</fullName>
    </recommendedName>
</protein>
<dbReference type="Pfam" id="PF07885">
    <property type="entry name" value="Ion_trans_2"/>
    <property type="match status" value="2"/>
</dbReference>
<evidence type="ECO:0000259" key="16">
    <source>
        <dbReference type="Pfam" id="PF07885"/>
    </source>
</evidence>
<dbReference type="Proteomes" id="UP001208570">
    <property type="component" value="Unassembled WGS sequence"/>
</dbReference>
<comment type="caution">
    <text evidence="17">The sequence shown here is derived from an EMBL/GenBank/DDBJ whole genome shotgun (WGS) entry which is preliminary data.</text>
</comment>
<dbReference type="GO" id="GO:0005886">
    <property type="term" value="C:plasma membrane"/>
    <property type="evidence" value="ECO:0007669"/>
    <property type="project" value="UniProtKB-SubCell"/>
</dbReference>
<dbReference type="EMBL" id="JAODUP010000512">
    <property type="protein sequence ID" value="KAK2148140.1"/>
    <property type="molecule type" value="Genomic_DNA"/>
</dbReference>
<feature type="domain" description="Potassium channel" evidence="16">
    <location>
        <begin position="188"/>
        <end position="269"/>
    </location>
</feature>
<dbReference type="AlphaFoldDB" id="A0AAD9J924"/>
<feature type="transmembrane region" description="Helical" evidence="15">
    <location>
        <begin position="240"/>
        <end position="261"/>
    </location>
</feature>
<keyword evidence="2 13" id="KW-0813">Transport</keyword>
<evidence type="ECO:0000256" key="3">
    <source>
        <dbReference type="ARBA" id="ARBA00022475"/>
    </source>
</evidence>
<dbReference type="InterPro" id="IPR003280">
    <property type="entry name" value="2pore_dom_K_chnl"/>
</dbReference>
<dbReference type="SUPFAM" id="SSF81324">
    <property type="entry name" value="Voltage-gated potassium channels"/>
    <property type="match status" value="2"/>
</dbReference>
<keyword evidence="7 15" id="KW-0472">Membrane</keyword>
<dbReference type="PRINTS" id="PR01333">
    <property type="entry name" value="2POREKCHANEL"/>
</dbReference>
<evidence type="ECO:0000313" key="17">
    <source>
        <dbReference type="EMBL" id="KAK2148140.1"/>
    </source>
</evidence>
<dbReference type="GO" id="GO:0015271">
    <property type="term" value="F:outward rectifier potassium channel activity"/>
    <property type="evidence" value="ECO:0007669"/>
    <property type="project" value="TreeGrafter"/>
</dbReference>
<dbReference type="InterPro" id="IPR003976">
    <property type="entry name" value="2pore_dom_K_chnl_TREK"/>
</dbReference>
<name>A0AAD9J924_9ANNE</name>
<comment type="similarity">
    <text evidence="13">Belongs to the two pore domain potassium channel (TC 1.A.1.8) family.</text>
</comment>
<feature type="region of interest" description="Disordered" evidence="14">
    <location>
        <begin position="279"/>
        <end position="298"/>
    </location>
</feature>
<evidence type="ECO:0000256" key="11">
    <source>
        <dbReference type="ARBA" id="ARBA00044657"/>
    </source>
</evidence>
<dbReference type="GO" id="GO:0030322">
    <property type="term" value="P:stabilization of membrane potential"/>
    <property type="evidence" value="ECO:0007669"/>
    <property type="project" value="TreeGrafter"/>
</dbReference>
<keyword evidence="8" id="KW-1015">Disulfide bond</keyword>
<feature type="transmembrane region" description="Helical" evidence="15">
    <location>
        <begin position="174"/>
        <end position="198"/>
    </location>
</feature>
<keyword evidence="9 13" id="KW-0407">Ion channel</keyword>